<organism evidence="3 4">
    <name type="scientific">Paenibacillus anseongense</name>
    <dbReference type="NCBI Taxonomy" id="2682845"/>
    <lineage>
        <taxon>Bacteria</taxon>
        <taxon>Bacillati</taxon>
        <taxon>Bacillota</taxon>
        <taxon>Bacilli</taxon>
        <taxon>Bacillales</taxon>
        <taxon>Paenibacillaceae</taxon>
        <taxon>Paenibacillus</taxon>
    </lineage>
</organism>
<gene>
    <name evidence="3" type="ORF">GON05_01425</name>
</gene>
<feature type="signal peptide" evidence="2">
    <location>
        <begin position="1"/>
        <end position="29"/>
    </location>
</feature>
<dbReference type="Proteomes" id="UP000467637">
    <property type="component" value="Unassembled WGS sequence"/>
</dbReference>
<dbReference type="PANTHER" id="PTHR43649">
    <property type="entry name" value="ARABINOSE-BINDING PROTEIN-RELATED"/>
    <property type="match status" value="1"/>
</dbReference>
<keyword evidence="1 2" id="KW-0732">Signal</keyword>
<name>A0ABW9U672_9BACL</name>
<dbReference type="Gene3D" id="3.40.190.10">
    <property type="entry name" value="Periplasmic binding protein-like II"/>
    <property type="match status" value="2"/>
</dbReference>
<dbReference type="InterPro" id="IPR050490">
    <property type="entry name" value="Bact_solute-bd_prot1"/>
</dbReference>
<dbReference type="PANTHER" id="PTHR43649:SF33">
    <property type="entry name" value="POLYGALACTURONAN_RHAMNOGALACTURONAN-BINDING PROTEIN YTCQ"/>
    <property type="match status" value="1"/>
</dbReference>
<dbReference type="SUPFAM" id="SSF53850">
    <property type="entry name" value="Periplasmic binding protein-like II"/>
    <property type="match status" value="1"/>
</dbReference>
<evidence type="ECO:0000313" key="3">
    <source>
        <dbReference type="EMBL" id="MVQ33300.1"/>
    </source>
</evidence>
<keyword evidence="4" id="KW-1185">Reference proteome</keyword>
<proteinExistence type="predicted"/>
<evidence type="ECO:0000256" key="2">
    <source>
        <dbReference type="SAM" id="SignalP"/>
    </source>
</evidence>
<reference evidence="3 4" key="1">
    <citation type="submission" date="2019-12" db="EMBL/GenBank/DDBJ databases">
        <authorList>
            <person name="Huq M.A."/>
        </authorList>
    </citation>
    <scope>NUCLEOTIDE SEQUENCE [LARGE SCALE GENOMIC DNA]</scope>
    <source>
        <strain evidence="3 4">MAH-34</strain>
    </source>
</reference>
<comment type="caution">
    <text evidence="3">The sequence shown here is derived from an EMBL/GenBank/DDBJ whole genome shotgun (WGS) entry which is preliminary data.</text>
</comment>
<accession>A0ABW9U672</accession>
<evidence type="ECO:0000313" key="4">
    <source>
        <dbReference type="Proteomes" id="UP000467637"/>
    </source>
</evidence>
<evidence type="ECO:0000256" key="1">
    <source>
        <dbReference type="ARBA" id="ARBA00022729"/>
    </source>
</evidence>
<sequence>MNKREGVTLRRNIKLSVLSVLLLSSVLTGCTSTSPATSPTPAVSDTATKSTGPVAIETSINGWGVKIPEDDFEKKTLDEKLGLNLKVTSGLNADDYKAQLNVRAASNSLPDLMYLEKVQYQEFAKNGLLLDLAPYLDKLKDVKSVLGEENFKKSVVNGKQFGFTLKPNLFVEAYWIRKDWLDKLGLKQPTTPDELFNVAKAFTENDPDGNGKKDTYGITGDASTVFNGIFTLFGTVNSATAGGPNIPMPGGFYLRDGKLINSLYDPNTKQALAYIQKLIAANVVDPDATSAKPADSTTKAYQGKAGIIYNNWTNFARVDSLTKIKAANPNAEWVLIDNLKSPLGGQVGIVDAGAVSQYVAIPATLAKSPEKLDAIFKLLSYTSKGEGSNLVQFGVKDRHFTQDGDKITLTDKATEASYSWIYQFVGRPEQQYLATKFPASAAVIKKSVELPRITILNGFIDLPEGFQAADVRRYIEEEFLKFEYGKSSLDDYDKFLQTLEKTFKYTLLVDQANKQLKENGTLK</sequence>
<protein>
    <submittedName>
        <fullName evidence="3">Extracellular solute-binding protein</fullName>
    </submittedName>
</protein>
<dbReference type="EMBL" id="WSEM01000003">
    <property type="protein sequence ID" value="MVQ33300.1"/>
    <property type="molecule type" value="Genomic_DNA"/>
</dbReference>
<dbReference type="PROSITE" id="PS51257">
    <property type="entry name" value="PROKAR_LIPOPROTEIN"/>
    <property type="match status" value="1"/>
</dbReference>
<feature type="chain" id="PRO_5046481901" evidence="2">
    <location>
        <begin position="30"/>
        <end position="523"/>
    </location>
</feature>